<dbReference type="AlphaFoldDB" id="A0A1W1HBR2"/>
<proteinExistence type="predicted"/>
<evidence type="ECO:0000313" key="2">
    <source>
        <dbReference type="Proteomes" id="UP000191931"/>
    </source>
</evidence>
<dbReference type="STRING" id="1246637.MTBBW1_200013"/>
<organism evidence="1 2">
    <name type="scientific">Desulfamplus magnetovallimortis</name>
    <dbReference type="NCBI Taxonomy" id="1246637"/>
    <lineage>
        <taxon>Bacteria</taxon>
        <taxon>Pseudomonadati</taxon>
        <taxon>Thermodesulfobacteriota</taxon>
        <taxon>Desulfobacteria</taxon>
        <taxon>Desulfobacterales</taxon>
        <taxon>Desulfobacteraceae</taxon>
        <taxon>Desulfamplus</taxon>
    </lineage>
</organism>
<sequence>MISSHYNFSNDSILFPGNPLLIRHQIPKLPIVHLHPVIQIKAYLHIGMVVQFIIKVL</sequence>
<keyword evidence="2" id="KW-1185">Reference proteome</keyword>
<protein>
    <submittedName>
        <fullName evidence="1">Uncharacterized protein</fullName>
    </submittedName>
</protein>
<dbReference type="Proteomes" id="UP000191931">
    <property type="component" value="Unassembled WGS sequence"/>
</dbReference>
<reference evidence="1 2" key="1">
    <citation type="submission" date="2017-03" db="EMBL/GenBank/DDBJ databases">
        <authorList>
            <person name="Afonso C.L."/>
            <person name="Miller P.J."/>
            <person name="Scott M.A."/>
            <person name="Spackman E."/>
            <person name="Goraichik I."/>
            <person name="Dimitrov K.M."/>
            <person name="Suarez D.L."/>
            <person name="Swayne D.E."/>
        </authorList>
    </citation>
    <scope>NUCLEOTIDE SEQUENCE [LARGE SCALE GENOMIC DNA]</scope>
    <source>
        <strain evidence="1">PRJEB14757</strain>
    </source>
</reference>
<name>A0A1W1HBR2_9BACT</name>
<evidence type="ECO:0000313" key="1">
    <source>
        <dbReference type="EMBL" id="SLM29876.1"/>
    </source>
</evidence>
<dbReference type="EMBL" id="FWEV01000113">
    <property type="protein sequence ID" value="SLM29876.1"/>
    <property type="molecule type" value="Genomic_DNA"/>
</dbReference>
<gene>
    <name evidence="1" type="ORF">MTBBW1_200013</name>
</gene>
<accession>A0A1W1HBR2</accession>